<dbReference type="Pfam" id="PF05686">
    <property type="entry name" value="Glyco_transf_90"/>
    <property type="match status" value="1"/>
</dbReference>
<sequence length="547" mass="62347">MLAAEHCWLRVSGLFLLGAPAVQTADKCVEHAKDARERCARLDGCVAVATHRAAPSASFCEQHHFALLRAPLAIGEDKENKQHTDTWLRLTRTNAADNATCPQLLEELHWSNSSWAWEHWVESSGPAEEESPPRASRARGTLHRQCNYCPARCGVDAFNDERLDQMFARLSASIGGLYSLYSSSRTDGDLVRFRVSNRTISSCGAPEWRTVWPLRYWGVAFTIQKFLSTARLCDVDNFDFEMFVMLGDGPFTKPRPAANMPTFSMCTLLSEYRDIPLPWHDQLNGMLERVSALDATPAEMRTWARKQSVVKSAHGGNTWDSRYVRTFQKLYGSSWAFSHRVAMCLFANRSWVRFGITAKQLHGKTRTVKLANLLCSPKRLNQEQHQYSDLARYRYHLNLDGASSSFYDAALYAAGLVLQPETPFSTWLSPEFKPMQHYWPVKRDLSDLDATFSKIEADPELAQKIFEQGNSRLRKLISWPSVECYLCGVFRRYQQKFDEMRQRSNPQLETCDKFKLCKYDGEPAPTDHERDPPLFVSSCAKPHDLGT</sequence>
<dbReference type="PANTHER" id="PTHR12203">
    <property type="entry name" value="KDEL LYS-ASP-GLU-LEU CONTAINING - RELATED"/>
    <property type="match status" value="1"/>
</dbReference>
<gene>
    <name evidence="6" type="ORF">AB1Y20_004480</name>
</gene>
<dbReference type="GO" id="GO:0016740">
    <property type="term" value="F:transferase activity"/>
    <property type="evidence" value="ECO:0007669"/>
    <property type="project" value="UniProtKB-KW"/>
</dbReference>
<comment type="caution">
    <text evidence="6">The sequence shown here is derived from an EMBL/GenBank/DDBJ whole genome shotgun (WGS) entry which is preliminary data.</text>
</comment>
<keyword evidence="4" id="KW-0732">Signal</keyword>
<proteinExistence type="inferred from homology"/>
<dbReference type="PANTHER" id="PTHR12203:SF35">
    <property type="entry name" value="PROTEIN O-GLUCOSYLTRANSFERASE 1"/>
    <property type="match status" value="1"/>
</dbReference>
<evidence type="ECO:0000256" key="2">
    <source>
        <dbReference type="ARBA" id="ARBA00022679"/>
    </source>
</evidence>
<feature type="compositionally biased region" description="Basic and acidic residues" evidence="3">
    <location>
        <begin position="522"/>
        <end position="532"/>
    </location>
</feature>
<organism evidence="6 7">
    <name type="scientific">Prymnesium parvum</name>
    <name type="common">Toxic golden alga</name>
    <dbReference type="NCBI Taxonomy" id="97485"/>
    <lineage>
        <taxon>Eukaryota</taxon>
        <taxon>Haptista</taxon>
        <taxon>Haptophyta</taxon>
        <taxon>Prymnesiophyceae</taxon>
        <taxon>Prymnesiales</taxon>
        <taxon>Prymnesiaceae</taxon>
        <taxon>Prymnesium</taxon>
    </lineage>
</organism>
<keyword evidence="2" id="KW-0808">Transferase</keyword>
<feature type="region of interest" description="Disordered" evidence="3">
    <location>
        <begin position="522"/>
        <end position="547"/>
    </location>
</feature>
<feature type="chain" id="PRO_5044301250" description="Glycosyl transferase CAP10 domain-containing protein" evidence="4">
    <location>
        <begin position="25"/>
        <end position="547"/>
    </location>
</feature>
<comment type="similarity">
    <text evidence="1">Belongs to the glycosyltransferase 90 family.</text>
</comment>
<feature type="signal peptide" evidence="4">
    <location>
        <begin position="1"/>
        <end position="24"/>
    </location>
</feature>
<evidence type="ECO:0000256" key="3">
    <source>
        <dbReference type="SAM" id="MobiDB-lite"/>
    </source>
</evidence>
<evidence type="ECO:0000313" key="6">
    <source>
        <dbReference type="EMBL" id="KAL1508370.1"/>
    </source>
</evidence>
<protein>
    <recommendedName>
        <fullName evidence="5">Glycosyl transferase CAP10 domain-containing protein</fullName>
    </recommendedName>
</protein>
<dbReference type="EMBL" id="JBGBPQ010000016">
    <property type="protein sequence ID" value="KAL1508370.1"/>
    <property type="molecule type" value="Genomic_DNA"/>
</dbReference>
<dbReference type="AlphaFoldDB" id="A0AB34J0D8"/>
<evidence type="ECO:0000313" key="7">
    <source>
        <dbReference type="Proteomes" id="UP001515480"/>
    </source>
</evidence>
<evidence type="ECO:0000256" key="4">
    <source>
        <dbReference type="SAM" id="SignalP"/>
    </source>
</evidence>
<feature type="domain" description="Glycosyl transferase CAP10" evidence="5">
    <location>
        <begin position="239"/>
        <end position="498"/>
    </location>
</feature>
<dbReference type="InterPro" id="IPR006598">
    <property type="entry name" value="CAP10"/>
</dbReference>
<reference evidence="6 7" key="1">
    <citation type="journal article" date="2024" name="Science">
        <title>Giant polyketide synthase enzymes in the biosynthesis of giant marine polyether toxins.</title>
        <authorList>
            <person name="Fallon T.R."/>
            <person name="Shende V.V."/>
            <person name="Wierzbicki I.H."/>
            <person name="Pendleton A.L."/>
            <person name="Watervoot N.F."/>
            <person name="Auber R.P."/>
            <person name="Gonzalez D.J."/>
            <person name="Wisecaver J.H."/>
            <person name="Moore B.S."/>
        </authorList>
    </citation>
    <scope>NUCLEOTIDE SEQUENCE [LARGE SCALE GENOMIC DNA]</scope>
    <source>
        <strain evidence="6 7">12B1</strain>
    </source>
</reference>
<keyword evidence="7" id="KW-1185">Reference proteome</keyword>
<dbReference type="SMART" id="SM00672">
    <property type="entry name" value="CAP10"/>
    <property type="match status" value="1"/>
</dbReference>
<name>A0AB34J0D8_PRYPA</name>
<dbReference type="InterPro" id="IPR051091">
    <property type="entry name" value="O-Glucosyltr/Glycosyltrsf_90"/>
</dbReference>
<evidence type="ECO:0000256" key="1">
    <source>
        <dbReference type="ARBA" id="ARBA00010118"/>
    </source>
</evidence>
<accession>A0AB34J0D8</accession>
<dbReference type="Proteomes" id="UP001515480">
    <property type="component" value="Unassembled WGS sequence"/>
</dbReference>
<evidence type="ECO:0000259" key="5">
    <source>
        <dbReference type="SMART" id="SM00672"/>
    </source>
</evidence>